<name>A0A9I9D148_CUCME</name>
<organism evidence="1">
    <name type="scientific">Cucumis melo</name>
    <name type="common">Muskmelon</name>
    <dbReference type="NCBI Taxonomy" id="3656"/>
    <lineage>
        <taxon>Eukaryota</taxon>
        <taxon>Viridiplantae</taxon>
        <taxon>Streptophyta</taxon>
        <taxon>Embryophyta</taxon>
        <taxon>Tracheophyta</taxon>
        <taxon>Spermatophyta</taxon>
        <taxon>Magnoliopsida</taxon>
        <taxon>eudicotyledons</taxon>
        <taxon>Gunneridae</taxon>
        <taxon>Pentapetalae</taxon>
        <taxon>rosids</taxon>
        <taxon>fabids</taxon>
        <taxon>Cucurbitales</taxon>
        <taxon>Cucurbitaceae</taxon>
        <taxon>Benincaseae</taxon>
        <taxon>Cucumis</taxon>
    </lineage>
</organism>
<dbReference type="EnsemblPlants" id="MELO3C011405.2.1">
    <property type="protein sequence ID" value="MELO3C011405.2.1"/>
    <property type="gene ID" value="MELO3C011405.2"/>
</dbReference>
<accession>A0A9I9D148</accession>
<dbReference type="AlphaFoldDB" id="A0A9I9D148"/>
<dbReference type="Gramene" id="MELO3C011405.2.1">
    <property type="protein sequence ID" value="MELO3C011405.2.1"/>
    <property type="gene ID" value="MELO3C011405.2"/>
</dbReference>
<sequence length="87" mass="9766">MTSPTKDWLQRCAPDLLLLPHPTSFLLYGGASKQPPPVRKTKKVVVRQRPTHRVLLGPKGTGPLSFHRQKRGVTLLCETSLTRCPRL</sequence>
<evidence type="ECO:0000313" key="1">
    <source>
        <dbReference type="EnsemblPlants" id="MELO3C011405.2.1"/>
    </source>
</evidence>
<proteinExistence type="predicted"/>
<protein>
    <submittedName>
        <fullName evidence="1">Uncharacterized protein</fullName>
    </submittedName>
</protein>
<reference evidence="1" key="1">
    <citation type="submission" date="2023-03" db="UniProtKB">
        <authorList>
            <consortium name="EnsemblPlants"/>
        </authorList>
    </citation>
    <scope>IDENTIFICATION</scope>
</reference>